<evidence type="ECO:0000313" key="2">
    <source>
        <dbReference type="Proteomes" id="UP001187531"/>
    </source>
</evidence>
<comment type="caution">
    <text evidence="1">The sequence shown here is derived from an EMBL/GenBank/DDBJ whole genome shotgun (WGS) entry which is preliminary data.</text>
</comment>
<reference evidence="1" key="1">
    <citation type="submission" date="2023-07" db="EMBL/GenBank/DDBJ databases">
        <title>Chromosome-level genome assembly of Artemia franciscana.</title>
        <authorList>
            <person name="Jo E."/>
        </authorList>
    </citation>
    <scope>NUCLEOTIDE SEQUENCE</scope>
    <source>
        <tissue evidence="1">Whole body</tissue>
    </source>
</reference>
<organism evidence="1 2">
    <name type="scientific">Artemia franciscana</name>
    <name type="common">Brine shrimp</name>
    <name type="synonym">Artemia sanfranciscana</name>
    <dbReference type="NCBI Taxonomy" id="6661"/>
    <lineage>
        <taxon>Eukaryota</taxon>
        <taxon>Metazoa</taxon>
        <taxon>Ecdysozoa</taxon>
        <taxon>Arthropoda</taxon>
        <taxon>Crustacea</taxon>
        <taxon>Branchiopoda</taxon>
        <taxon>Anostraca</taxon>
        <taxon>Artemiidae</taxon>
        <taxon>Artemia</taxon>
    </lineage>
</organism>
<evidence type="ECO:0000313" key="1">
    <source>
        <dbReference type="EMBL" id="KAK2717504.1"/>
    </source>
</evidence>
<accession>A0AA88I063</accession>
<dbReference type="EMBL" id="JAVRJZ010000010">
    <property type="protein sequence ID" value="KAK2717504.1"/>
    <property type="molecule type" value="Genomic_DNA"/>
</dbReference>
<protein>
    <submittedName>
        <fullName evidence="1">Uncharacterized protein</fullName>
    </submittedName>
</protein>
<gene>
    <name evidence="1" type="ORF">QYM36_006323</name>
</gene>
<keyword evidence="2" id="KW-1185">Reference proteome</keyword>
<proteinExistence type="predicted"/>
<sequence>MRIDDTFLRFFRVSYPFEEEAISILVMERCRLTNLKKKMAYKKTKEYIEEAYSLLPQQTPREATAFIDRFHAAILNVCYLEGATALVKQSLGLSVYVKDVMYLLSIQCRLSHSNLEAFRNKGMKKVRVNFKSLVDLKDHLASYLARILVPSKLRPKDSSSNYVSSLIKRKKARASSKLKDKENKTLSDVEFSKQDSGDVCRIQGCDSVVSDTSEKNNCMHFQAYVNDSPKNMFVRDDFLSNTATYLDSPSVLRASQPCVDISNFVSTPSSRSQWEPIETVFTALNF</sequence>
<dbReference type="Proteomes" id="UP001187531">
    <property type="component" value="Unassembled WGS sequence"/>
</dbReference>
<dbReference type="AlphaFoldDB" id="A0AA88I063"/>
<name>A0AA88I063_ARTSF</name>